<feature type="compositionally biased region" description="Polar residues" evidence="1">
    <location>
        <begin position="101"/>
        <end position="114"/>
    </location>
</feature>
<gene>
    <name evidence="3" type="ORF">HNQ39_000756</name>
</gene>
<dbReference type="InterPro" id="IPR025965">
    <property type="entry name" value="FlgD/Vpr_Ig-like"/>
</dbReference>
<dbReference type="Proteomes" id="UP000520814">
    <property type="component" value="Unassembled WGS sequence"/>
</dbReference>
<dbReference type="SUPFAM" id="SSF82171">
    <property type="entry name" value="DPP6 N-terminal domain-like"/>
    <property type="match status" value="1"/>
</dbReference>
<comment type="caution">
    <text evidence="3">The sequence shown here is derived from an EMBL/GenBank/DDBJ whole genome shotgun (WGS) entry which is preliminary data.</text>
</comment>
<dbReference type="EMBL" id="JACHGW010000001">
    <property type="protein sequence ID" value="MBB6048994.1"/>
    <property type="molecule type" value="Genomic_DNA"/>
</dbReference>
<feature type="domain" description="FlgD/Vpr Ig-like" evidence="2">
    <location>
        <begin position="2042"/>
        <end position="2107"/>
    </location>
</feature>
<dbReference type="Gene3D" id="2.60.40.4070">
    <property type="match status" value="1"/>
</dbReference>
<accession>A0A7W9W422</accession>
<dbReference type="Pfam" id="PF13620">
    <property type="entry name" value="CarboxypepD_reg"/>
    <property type="match status" value="2"/>
</dbReference>
<dbReference type="Gene3D" id="2.60.40.1120">
    <property type="entry name" value="Carboxypeptidase-like, regulatory domain"/>
    <property type="match status" value="2"/>
</dbReference>
<feature type="region of interest" description="Disordered" evidence="1">
    <location>
        <begin position="561"/>
        <end position="590"/>
    </location>
</feature>
<dbReference type="InterPro" id="IPR008969">
    <property type="entry name" value="CarboxyPept-like_regulatory"/>
</dbReference>
<feature type="region of interest" description="Disordered" evidence="1">
    <location>
        <begin position="100"/>
        <end position="125"/>
    </location>
</feature>
<proteinExistence type="predicted"/>
<dbReference type="InterPro" id="IPR011659">
    <property type="entry name" value="WD40"/>
</dbReference>
<sequence length="2124" mass="226542">MVMLSSVLARMLSVVVRYGLRNGLIEEVDPTLKFVPTSRRYAALAVFMTALVGITAVANAQRRERQTPSLGKYTVPLRAFSGVGDNRFLSPSVTARELNATGAQTNGGTKNPTRVQIGGPNGSNVQEKVVDATFSETTDERMPYWTDDELTIYFAKNSGTDASSHYQLHRIASSVVNNPQQNGAGVSVALTKESLADHWWPTPDKSGGRLAFVKSVDNRVLTDPLKTWQLYVAVTPSPGNTIDIGPGGNSNLLNLTGDPQTFRGKKFVTVGRACWIGTTDLLFSGLLQGDTNYHLYTVNIVSRRFTQVTGGAADERNPSISPDGRYVAFDSTAQPTVAGNIYVGGGVPATDVNVGGENIAVATGVNGSGKRNIFVMSVANGTVTQFTNRYAGAPDSDDVQPSFSASRSNLYTNTTGAAYYIAFASTRQPNIPGAPTAYTAGGNTHDIYAVQATATATTTGNLLVESGPNTGAQAAKQIDTADPGYIFDDQYPTWSPFINATRVAFQSNRVGSLQSGNFGEGFRTPASPTPSNYSDICLATVLDVSAPTLIRFDTSTSSGEIVHINPVRPGDTRPQPFDADVSSRSRASDSPLYPGQEAFFTVRMDDRESGVQSVWLQFKNPNSKYQSLAQGGLGVEHKEYTGTHYVLWEGSPPQVLPWMSADGSNRVGVEYEAQVVGLDGVTYFNHRNSGGPIYTPATNDRFAFTGAANPPLDGNGGRPNAWLRLQPLVDINGDPIKPADGRGGVLYGAKWRMPAEASDWIIDVIAYDNATNPYGGGSRNWIIYDNVWGFSTAAIPNSPDVDTLFVSDNTLGQKFFIARPGEIAGNPDNAQPVSFGAESYYTDPVMTRYPQEVNPVAPPAPGSTTLRSWSQAGPLQLTGRFGGRYLNGVAINPGVIHPLGVGSYTDSQIDFSPVIETNGETYALPNTGRYTIWRTLCRGPVPQELMDAYLPYAAPSPADVVAGEKSERTVRVKKRLIVWASPFIGNVFMGAGSLADLKTQERLTNYVNNGGALFVSGMDIGFALAGNGQSNAFYSGTLKAQYVSDSGGSGAESIVAVGTTTLNNDAWPADQHLYGTFDGNNWVYSAPRSAPLSARFNTGTGPGDGGRTSDSTTAYIDSISPLTGATLEYNFNNGAGALISSTTANGGRVYYASFGFESLGNDWYPQTVGSNTVLFNRARRAEIMTNFLLSNRTGTISGRIIDDNGSPVADALVRATQGSNVAVGTALTDASGNFIIQGLPIGRYNLSGYRQGFYTQHGTGYLVQAANDTKVSLQLKRANPGQLSNIRKPSAPLTEGGVFALDGKTGIGGVEVQARRVNADGTMNIASAISSDGTDGRRPGAYLIRDLLIWDDGYEILVNSPTKPDLDSAGRPQYNTDGTLKTVVNPAYRAELTDLLVGKQPQSGVVLGSGTLIQNRPITGQPERWRLIVVEDQTSQMDFLLGGQSQKVTGTVLDSTTNSPLANAFVTAVDETTGATIASAKTDAAGNYTLLTVAGSLDKLPASTYTITASALGYNTVSFTKVVVGGTGDLVLPVFRLTPLPDGSVSGTVRKVTGDALEAGVTIRFYIVQNGIVSSTPAKTVVTTPTLTSDATGYTYNFKTTLSPGLYEVIGDKVGLTTDPTPLPRLTVTSATERQSYNFRMQPAKVYSDGVQLISTPGLYSYSGPSAITTRGIFGISATGDNDGDGTANTAKDQAVYNLFNVADWTGTEYNVNPDLQIQVGKGYFVRFNSPVSVTQVGTALPGTTFTITLAPGWNLIGHPFVNPTSPNTPAPDLDLFAQGQIQEEGAAVLSMTEAVRQGKVRGVLFGYSGSNNGSQYYQANVLKPWFGYWFRNLTNQPIKLILTYPSSRAVSTAKTPVTRAQRDAVTTRSIVSRSVTDWKMQLGVKLGTYMDTDNAIGVSPSAKDSYDNQDTEKPSRVRDVPGVYLSIDGTNETGRAAGFADLIQAATPGTKTWNFTVESTVTGKATLFAPNAGQLPKDVIPVLIDKETNKRYAMRAAAAFSYQAIANQPHRFQIEVAPARTRLLAINNLRVAANSRGQLGTSYRLSFSSTQDADVEFEVQAFSGRTMRRIQTRASGVGETSIVWDGRDAQGANLPAGAYRLVITAKDITGATVRREVPFGSVR</sequence>
<dbReference type="Pfam" id="PF13860">
    <property type="entry name" value="FlgD_ig"/>
    <property type="match status" value="1"/>
</dbReference>
<evidence type="ECO:0000259" key="2">
    <source>
        <dbReference type="Pfam" id="PF13860"/>
    </source>
</evidence>
<organism evidence="3 4">
    <name type="scientific">Armatimonas rosea</name>
    <dbReference type="NCBI Taxonomy" id="685828"/>
    <lineage>
        <taxon>Bacteria</taxon>
        <taxon>Bacillati</taxon>
        <taxon>Armatimonadota</taxon>
        <taxon>Armatimonadia</taxon>
        <taxon>Armatimonadales</taxon>
        <taxon>Armatimonadaceae</taxon>
        <taxon>Armatimonas</taxon>
    </lineage>
</organism>
<evidence type="ECO:0000256" key="1">
    <source>
        <dbReference type="SAM" id="MobiDB-lite"/>
    </source>
</evidence>
<name>A0A7W9W422_ARMRO</name>
<evidence type="ECO:0000313" key="3">
    <source>
        <dbReference type="EMBL" id="MBB6048994.1"/>
    </source>
</evidence>
<reference evidence="3 4" key="1">
    <citation type="submission" date="2020-08" db="EMBL/GenBank/DDBJ databases">
        <title>Genomic Encyclopedia of Type Strains, Phase IV (KMG-IV): sequencing the most valuable type-strain genomes for metagenomic binning, comparative biology and taxonomic classification.</title>
        <authorList>
            <person name="Goeker M."/>
        </authorList>
    </citation>
    <scope>NUCLEOTIDE SEQUENCE [LARGE SCALE GENOMIC DNA]</scope>
    <source>
        <strain evidence="3 4">DSM 23562</strain>
    </source>
</reference>
<dbReference type="InterPro" id="IPR011042">
    <property type="entry name" value="6-blade_b-propeller_TolB-like"/>
</dbReference>
<dbReference type="Pfam" id="PF07676">
    <property type="entry name" value="PD40"/>
    <property type="match status" value="1"/>
</dbReference>
<dbReference type="SUPFAM" id="SSF49452">
    <property type="entry name" value="Starch-binding domain-like"/>
    <property type="match status" value="1"/>
</dbReference>
<keyword evidence="4" id="KW-1185">Reference proteome</keyword>
<dbReference type="InterPro" id="IPR013784">
    <property type="entry name" value="Carb-bd-like_fold"/>
</dbReference>
<dbReference type="GO" id="GO:0030246">
    <property type="term" value="F:carbohydrate binding"/>
    <property type="evidence" value="ECO:0007669"/>
    <property type="project" value="InterPro"/>
</dbReference>
<evidence type="ECO:0000313" key="4">
    <source>
        <dbReference type="Proteomes" id="UP000520814"/>
    </source>
</evidence>
<protein>
    <recommendedName>
        <fullName evidence="2">FlgD/Vpr Ig-like domain-containing protein</fullName>
    </recommendedName>
</protein>
<dbReference type="Gene3D" id="2.120.10.30">
    <property type="entry name" value="TolB, C-terminal domain"/>
    <property type="match status" value="1"/>
</dbReference>
<dbReference type="SUPFAM" id="SSF49464">
    <property type="entry name" value="Carboxypeptidase regulatory domain-like"/>
    <property type="match status" value="1"/>
</dbReference>
<dbReference type="RefSeq" id="WP_184192614.1">
    <property type="nucleotide sequence ID" value="NZ_JACHGW010000001.1"/>
</dbReference>